<evidence type="ECO:0000256" key="9">
    <source>
        <dbReference type="ARBA" id="ARBA00022741"/>
    </source>
</evidence>
<feature type="active site" description="Nucleophile" evidence="14">
    <location>
        <position position="124"/>
    </location>
</feature>
<dbReference type="FunFam" id="2.30.30.280:FF:000001">
    <property type="entry name" value="tRNA-specific 2-thiouridylase MnmA"/>
    <property type="match status" value="1"/>
</dbReference>
<keyword evidence="18" id="KW-1185">Reference proteome</keyword>
<evidence type="ECO:0000313" key="17">
    <source>
        <dbReference type="EMBL" id="WPU63191.1"/>
    </source>
</evidence>
<sequence length="394" mass="44349">MDFSYQPELLKEYGINLTHEEFLANGQKTVVVGMSGGVDSSVSALIVKLQGYKVLGLFMKNWDETNPDGTCPADFDYQDVIKVCEKLDVPYYSVNFVQEYWDGVFSEFLNDYRKGHTPNPDILCNREIKFKVFYQRAKLLGADYLATGHYCQLENGELKKGADLNKDQTYFLYAVQKEVFKDVLFPIGHLPKPKVRELATMFDLATSAKKDSTGICFIGERNFKNFLSQYIESTKGNFIDIKNGKVVGQHDGTCFYTLGQRKGMGVGGPGEPWFVVAKNFEKNEVILAQGQDHPALYADGLTAVELNWLTNAPEGTFKCKAKVRYRQPEQPCTVTVENNSVKVVFDEPQRAMTPRQSIVFYQGEMCIGGGIINEISPNYHELGQGLPEFLSVKV</sequence>
<dbReference type="Gene3D" id="2.40.30.10">
    <property type="entry name" value="Translation factors"/>
    <property type="match status" value="1"/>
</dbReference>
<keyword evidence="6 14" id="KW-0820">tRNA-binding</keyword>
<feature type="domain" description="tRNA-specific 2-thiouridylase MnmA-like C-terminal" evidence="15">
    <location>
        <begin position="299"/>
        <end position="372"/>
    </location>
</feature>
<evidence type="ECO:0000256" key="4">
    <source>
        <dbReference type="ARBA" id="ARBA00013805"/>
    </source>
</evidence>
<dbReference type="GO" id="GO:0005737">
    <property type="term" value="C:cytoplasm"/>
    <property type="evidence" value="ECO:0007669"/>
    <property type="project" value="UniProtKB-SubCell"/>
</dbReference>
<dbReference type="Pfam" id="PF20258">
    <property type="entry name" value="tRNA_Me_trans_C"/>
    <property type="match status" value="1"/>
</dbReference>
<comment type="subcellular location">
    <subcellularLocation>
        <location evidence="1 14">Cytoplasm</location>
    </subcellularLocation>
</comment>
<evidence type="ECO:0000256" key="13">
    <source>
        <dbReference type="ARBA" id="ARBA00051542"/>
    </source>
</evidence>
<protein>
    <recommendedName>
        <fullName evidence="4 14">tRNA-specific 2-thiouridylase MnmA</fullName>
        <ecNumber evidence="3 14">2.8.1.13</ecNumber>
    </recommendedName>
</protein>
<feature type="binding site" evidence="14">
    <location>
        <begin position="33"/>
        <end position="40"/>
    </location>
    <ligand>
        <name>ATP</name>
        <dbReference type="ChEBI" id="CHEBI:30616"/>
    </ligand>
</feature>
<dbReference type="CDD" id="cd01998">
    <property type="entry name" value="MnmA_TRMU-like"/>
    <property type="match status" value="1"/>
</dbReference>
<dbReference type="Pfam" id="PF03054">
    <property type="entry name" value="tRNA_Me_trans"/>
    <property type="match status" value="1"/>
</dbReference>
<evidence type="ECO:0000256" key="6">
    <source>
        <dbReference type="ARBA" id="ARBA00022555"/>
    </source>
</evidence>
<feature type="binding site" evidence="14">
    <location>
        <position position="148"/>
    </location>
    <ligand>
        <name>ATP</name>
        <dbReference type="ChEBI" id="CHEBI:30616"/>
    </ligand>
</feature>
<dbReference type="EMBL" id="CP139487">
    <property type="protein sequence ID" value="WPU63191.1"/>
    <property type="molecule type" value="Genomic_DNA"/>
</dbReference>
<dbReference type="NCBIfam" id="NF001138">
    <property type="entry name" value="PRK00143.1"/>
    <property type="match status" value="1"/>
</dbReference>
<keyword evidence="9 14" id="KW-0547">Nucleotide-binding</keyword>
<keyword evidence="7 14" id="KW-0808">Transferase</keyword>
<dbReference type="Pfam" id="PF20259">
    <property type="entry name" value="tRNA_Me_trans_M"/>
    <property type="match status" value="1"/>
</dbReference>
<accession>A0AAX4HIX6</accession>
<evidence type="ECO:0000256" key="1">
    <source>
        <dbReference type="ARBA" id="ARBA00004496"/>
    </source>
</evidence>
<dbReference type="NCBIfam" id="TIGR00420">
    <property type="entry name" value="trmU"/>
    <property type="match status" value="1"/>
</dbReference>
<dbReference type="FunFam" id="2.40.30.10:FF:000023">
    <property type="entry name" value="tRNA-specific 2-thiouridylase MnmA"/>
    <property type="match status" value="1"/>
</dbReference>
<feature type="site" description="Interaction with tRNA" evidence="14">
    <location>
        <position position="356"/>
    </location>
</feature>
<evidence type="ECO:0000256" key="2">
    <source>
        <dbReference type="ARBA" id="ARBA00006191"/>
    </source>
</evidence>
<dbReference type="GO" id="GO:0005524">
    <property type="term" value="F:ATP binding"/>
    <property type="evidence" value="ECO:0007669"/>
    <property type="project" value="UniProtKB-KW"/>
</dbReference>
<dbReference type="SUPFAM" id="SSF52402">
    <property type="entry name" value="Adenine nucleotide alpha hydrolases-like"/>
    <property type="match status" value="1"/>
</dbReference>
<dbReference type="PANTHER" id="PTHR11933">
    <property type="entry name" value="TRNA 5-METHYLAMINOMETHYL-2-THIOURIDYLATE -METHYLTRANSFERASE"/>
    <property type="match status" value="1"/>
</dbReference>
<dbReference type="FunFam" id="3.40.50.620:FF:000004">
    <property type="entry name" value="tRNA-specific 2-thiouridylase MnmA"/>
    <property type="match status" value="1"/>
</dbReference>
<keyword evidence="5 14" id="KW-0963">Cytoplasm</keyword>
<dbReference type="InterPro" id="IPR046885">
    <property type="entry name" value="MnmA-like_C"/>
</dbReference>
<dbReference type="AlphaFoldDB" id="A0AAX4HIX6"/>
<comment type="function">
    <text evidence="14">Catalyzes the 2-thiolation of uridine at the wobble position (U34) of tRNA, leading to the formation of s(2)U34.</text>
</comment>
<comment type="similarity">
    <text evidence="2 14">Belongs to the MnmA/TRMU family.</text>
</comment>
<keyword evidence="12" id="KW-1015">Disulfide bond</keyword>
<feature type="site" description="Interaction with tRNA" evidence="14">
    <location>
        <position position="149"/>
    </location>
</feature>
<evidence type="ECO:0000259" key="15">
    <source>
        <dbReference type="Pfam" id="PF20258"/>
    </source>
</evidence>
<keyword evidence="10 14" id="KW-0067">ATP-binding</keyword>
<dbReference type="HAMAP" id="MF_00144">
    <property type="entry name" value="tRNA_thiouridyl_MnmA"/>
    <property type="match status" value="1"/>
</dbReference>
<gene>
    <name evidence="14 17" type="primary">mnmA</name>
    <name evidence="17" type="ORF">SOO65_10890</name>
</gene>
<proteinExistence type="inferred from homology"/>
<evidence type="ECO:0000256" key="3">
    <source>
        <dbReference type="ARBA" id="ARBA00011949"/>
    </source>
</evidence>
<evidence type="ECO:0000256" key="12">
    <source>
        <dbReference type="ARBA" id="ARBA00023157"/>
    </source>
</evidence>
<dbReference type="GO" id="GO:0103016">
    <property type="term" value="F:tRNA-uridine 2-sulfurtransferase activity"/>
    <property type="evidence" value="ECO:0007669"/>
    <property type="project" value="UniProtKB-EC"/>
</dbReference>
<dbReference type="InterPro" id="IPR046884">
    <property type="entry name" value="MnmA-like_central"/>
</dbReference>
<feature type="region of interest" description="Interaction with tRNA" evidence="14">
    <location>
        <begin position="166"/>
        <end position="168"/>
    </location>
</feature>
<dbReference type="EC" id="2.8.1.13" evidence="3 14"/>
<comment type="catalytic activity">
    <reaction evidence="13 14">
        <text>S-sulfanyl-L-cysteinyl-[protein] + uridine(34) in tRNA + AH2 + ATP = 2-thiouridine(34) in tRNA + L-cysteinyl-[protein] + A + AMP + diphosphate + H(+)</text>
        <dbReference type="Rhea" id="RHEA:47032"/>
        <dbReference type="Rhea" id="RHEA-COMP:10131"/>
        <dbReference type="Rhea" id="RHEA-COMP:11726"/>
        <dbReference type="Rhea" id="RHEA-COMP:11727"/>
        <dbReference type="Rhea" id="RHEA-COMP:11728"/>
        <dbReference type="ChEBI" id="CHEBI:13193"/>
        <dbReference type="ChEBI" id="CHEBI:15378"/>
        <dbReference type="ChEBI" id="CHEBI:17499"/>
        <dbReference type="ChEBI" id="CHEBI:29950"/>
        <dbReference type="ChEBI" id="CHEBI:30616"/>
        <dbReference type="ChEBI" id="CHEBI:33019"/>
        <dbReference type="ChEBI" id="CHEBI:61963"/>
        <dbReference type="ChEBI" id="CHEBI:65315"/>
        <dbReference type="ChEBI" id="CHEBI:87170"/>
        <dbReference type="ChEBI" id="CHEBI:456215"/>
        <dbReference type="EC" id="2.8.1.13"/>
    </reaction>
</comment>
<dbReference type="GO" id="GO:0002143">
    <property type="term" value="P:tRNA wobble position uridine thiolation"/>
    <property type="evidence" value="ECO:0007669"/>
    <property type="project" value="TreeGrafter"/>
</dbReference>
<dbReference type="Proteomes" id="UP001324634">
    <property type="component" value="Chromosome"/>
</dbReference>
<organism evidence="17 18">
    <name type="scientific">Peredibacter starrii</name>
    <dbReference type="NCBI Taxonomy" id="28202"/>
    <lineage>
        <taxon>Bacteria</taxon>
        <taxon>Pseudomonadati</taxon>
        <taxon>Bdellovibrionota</taxon>
        <taxon>Bacteriovoracia</taxon>
        <taxon>Bacteriovoracales</taxon>
        <taxon>Bacteriovoracaceae</taxon>
        <taxon>Peredibacter</taxon>
    </lineage>
</organism>
<comment type="caution">
    <text evidence="14">Lacks conserved residue(s) required for the propagation of feature annotation.</text>
</comment>
<feature type="binding site" evidence="14">
    <location>
        <position position="59"/>
    </location>
    <ligand>
        <name>ATP</name>
        <dbReference type="ChEBI" id="CHEBI:30616"/>
    </ligand>
</feature>
<evidence type="ECO:0000256" key="7">
    <source>
        <dbReference type="ARBA" id="ARBA00022679"/>
    </source>
</evidence>
<dbReference type="InterPro" id="IPR023382">
    <property type="entry name" value="MnmA-like_central_sf"/>
</dbReference>
<evidence type="ECO:0000256" key="8">
    <source>
        <dbReference type="ARBA" id="ARBA00022694"/>
    </source>
</evidence>
<feature type="domain" description="tRNA-specific 2-thiouridylase MnmA-like central" evidence="16">
    <location>
        <begin position="224"/>
        <end position="288"/>
    </location>
</feature>
<feature type="region of interest" description="Interaction with tRNA" evidence="14">
    <location>
        <begin position="324"/>
        <end position="325"/>
    </location>
</feature>
<evidence type="ECO:0000256" key="11">
    <source>
        <dbReference type="ARBA" id="ARBA00022884"/>
    </source>
</evidence>
<dbReference type="KEGG" id="psti:SOO65_10890"/>
<evidence type="ECO:0000313" key="18">
    <source>
        <dbReference type="Proteomes" id="UP001324634"/>
    </source>
</evidence>
<dbReference type="Gene3D" id="3.40.50.620">
    <property type="entry name" value="HUPs"/>
    <property type="match status" value="1"/>
</dbReference>
<dbReference type="InterPro" id="IPR004506">
    <property type="entry name" value="MnmA-like"/>
</dbReference>
<name>A0AAX4HIX6_9BACT</name>
<dbReference type="Gene3D" id="2.30.30.280">
    <property type="entry name" value="Adenine nucleotide alpha hydrolases-like domains"/>
    <property type="match status" value="1"/>
</dbReference>
<feature type="active site" description="Cysteine persulfide intermediate" evidence="14">
    <location>
        <position position="216"/>
    </location>
</feature>
<keyword evidence="8 14" id="KW-0819">tRNA processing</keyword>
<keyword evidence="11 14" id="KW-0694">RNA-binding</keyword>
<dbReference type="InterPro" id="IPR014729">
    <property type="entry name" value="Rossmann-like_a/b/a_fold"/>
</dbReference>
<dbReference type="GO" id="GO:0000049">
    <property type="term" value="F:tRNA binding"/>
    <property type="evidence" value="ECO:0007669"/>
    <property type="project" value="UniProtKB-KW"/>
</dbReference>
<evidence type="ECO:0000256" key="14">
    <source>
        <dbReference type="HAMAP-Rule" id="MF_00144"/>
    </source>
</evidence>
<reference evidence="17 18" key="1">
    <citation type="submission" date="2023-11" db="EMBL/GenBank/DDBJ databases">
        <title>Peredibacter starrii A3.12.</title>
        <authorList>
            <person name="Mitchell R.J."/>
        </authorList>
    </citation>
    <scope>NUCLEOTIDE SEQUENCE [LARGE SCALE GENOMIC DNA]</scope>
    <source>
        <strain evidence="17 18">A3.12</strain>
    </source>
</reference>
<evidence type="ECO:0000256" key="10">
    <source>
        <dbReference type="ARBA" id="ARBA00022840"/>
    </source>
</evidence>
<evidence type="ECO:0000259" key="16">
    <source>
        <dbReference type="Pfam" id="PF20259"/>
    </source>
</evidence>
<dbReference type="PANTHER" id="PTHR11933:SF5">
    <property type="entry name" value="MITOCHONDRIAL TRNA-SPECIFIC 2-THIOURIDYLASE 1"/>
    <property type="match status" value="1"/>
</dbReference>
<feature type="region of interest" description="Interaction with target base in tRNA" evidence="14">
    <location>
        <begin position="119"/>
        <end position="121"/>
    </location>
</feature>
<evidence type="ECO:0000256" key="5">
    <source>
        <dbReference type="ARBA" id="ARBA00022490"/>
    </source>
</evidence>